<evidence type="ECO:0000313" key="4">
    <source>
        <dbReference type="Proteomes" id="UP000263642"/>
    </source>
</evidence>
<dbReference type="AlphaFoldDB" id="A0A3D3R6G2"/>
<dbReference type="EMBL" id="DQAY01000055">
    <property type="protein sequence ID" value="HCO23220.1"/>
    <property type="molecule type" value="Genomic_DNA"/>
</dbReference>
<evidence type="ECO:0000256" key="2">
    <source>
        <dbReference type="SAM" id="Phobius"/>
    </source>
</evidence>
<proteinExistence type="predicted"/>
<keyword evidence="2" id="KW-0812">Transmembrane</keyword>
<name>A0A3D3R6G2_9PLAN</name>
<protein>
    <submittedName>
        <fullName evidence="3">Uncharacterized protein</fullName>
    </submittedName>
</protein>
<evidence type="ECO:0000256" key="1">
    <source>
        <dbReference type="SAM" id="MobiDB-lite"/>
    </source>
</evidence>
<evidence type="ECO:0000313" key="3">
    <source>
        <dbReference type="EMBL" id="HCO23220.1"/>
    </source>
</evidence>
<feature type="transmembrane region" description="Helical" evidence="2">
    <location>
        <begin position="28"/>
        <end position="52"/>
    </location>
</feature>
<feature type="compositionally biased region" description="Polar residues" evidence="1">
    <location>
        <begin position="1"/>
        <end position="10"/>
    </location>
</feature>
<accession>A0A3D3R6G2</accession>
<dbReference type="Proteomes" id="UP000263642">
    <property type="component" value="Unassembled WGS sequence"/>
</dbReference>
<keyword evidence="2" id="KW-1133">Transmembrane helix</keyword>
<comment type="caution">
    <text evidence="3">The sequence shown here is derived from an EMBL/GenBank/DDBJ whole genome shotgun (WGS) entry which is preliminary data.</text>
</comment>
<keyword evidence="2" id="KW-0472">Membrane</keyword>
<sequence>MESSPTQSPDQSDHQRQSVQKPWSWRRYIITSTIQVTVFLLLYVLSIGPLFWQWYASFNSMSSPFFAAFYTPLLLACDLIPPLSDGVNWYINLWIG</sequence>
<reference evidence="3 4" key="1">
    <citation type="journal article" date="2018" name="Nat. Biotechnol.">
        <title>A standardized bacterial taxonomy based on genome phylogeny substantially revises the tree of life.</title>
        <authorList>
            <person name="Parks D.H."/>
            <person name="Chuvochina M."/>
            <person name="Waite D.W."/>
            <person name="Rinke C."/>
            <person name="Skarshewski A."/>
            <person name="Chaumeil P.A."/>
            <person name="Hugenholtz P."/>
        </authorList>
    </citation>
    <scope>NUCLEOTIDE SEQUENCE [LARGE SCALE GENOMIC DNA]</scope>
    <source>
        <strain evidence="3">UBA9375</strain>
    </source>
</reference>
<organism evidence="3 4">
    <name type="scientific">Gimesia maris</name>
    <dbReference type="NCBI Taxonomy" id="122"/>
    <lineage>
        <taxon>Bacteria</taxon>
        <taxon>Pseudomonadati</taxon>
        <taxon>Planctomycetota</taxon>
        <taxon>Planctomycetia</taxon>
        <taxon>Planctomycetales</taxon>
        <taxon>Planctomycetaceae</taxon>
        <taxon>Gimesia</taxon>
    </lineage>
</organism>
<gene>
    <name evidence="3" type="ORF">DIT97_09235</name>
</gene>
<feature type="region of interest" description="Disordered" evidence="1">
    <location>
        <begin position="1"/>
        <end position="21"/>
    </location>
</feature>